<keyword evidence="2 7" id="KW-0349">Heme</keyword>
<evidence type="ECO:0000256" key="2">
    <source>
        <dbReference type="ARBA" id="ARBA00022617"/>
    </source>
</evidence>
<dbReference type="GO" id="GO:0022900">
    <property type="term" value="P:electron transport chain"/>
    <property type="evidence" value="ECO:0007669"/>
    <property type="project" value="InterPro"/>
</dbReference>
<gene>
    <name evidence="9" type="ORF">DEW08_14495</name>
</gene>
<comment type="PTM">
    <text evidence="7">Binds 1 heme group per subunit.</text>
</comment>
<dbReference type="KEGG" id="azz:DEW08_14495"/>
<dbReference type="InterPro" id="IPR010980">
    <property type="entry name" value="Cyt_c/b562"/>
</dbReference>
<feature type="chain" id="PRO_5015471512" evidence="8">
    <location>
        <begin position="29"/>
        <end position="162"/>
    </location>
</feature>
<accession>A0A2S2CSK1</accession>
<dbReference type="GO" id="GO:0020037">
    <property type="term" value="F:heme binding"/>
    <property type="evidence" value="ECO:0007669"/>
    <property type="project" value="InterPro"/>
</dbReference>
<evidence type="ECO:0000256" key="8">
    <source>
        <dbReference type="SAM" id="SignalP"/>
    </source>
</evidence>
<sequence length="162" mass="16498">MSLRVVNALAAASVSALLVVGLSGAVSAADPAADPAAQVKERQQSMKKMGGGMQAISKFVKNEGATAADAAAGAEAVASVAKMDPKGIFPQGTAVGVADSAAKPELWASWGTAEQRWTAMRPAVEKLVEATRGGDRTQVAQALAATSKTCGSCHEDFRVKKN</sequence>
<evidence type="ECO:0000256" key="1">
    <source>
        <dbReference type="ARBA" id="ARBA00022448"/>
    </source>
</evidence>
<feature type="signal peptide" evidence="8">
    <location>
        <begin position="1"/>
        <end position="28"/>
    </location>
</feature>
<feature type="binding site" description="covalent" evidence="7">
    <location>
        <position position="150"/>
    </location>
    <ligand>
        <name>heme c</name>
        <dbReference type="ChEBI" id="CHEBI:61717"/>
    </ligand>
</feature>
<keyword evidence="10" id="KW-1185">Reference proteome</keyword>
<feature type="binding site" description="axial binding residue" evidence="6">
    <location>
        <position position="154"/>
    </location>
    <ligand>
        <name>heme c</name>
        <dbReference type="ChEBI" id="CHEBI:61717"/>
    </ligand>
    <ligandPart>
        <name>Fe</name>
        <dbReference type="ChEBI" id="CHEBI:18248"/>
    </ligandPart>
</feature>
<keyword evidence="3 6" id="KW-0479">Metal-binding</keyword>
<dbReference type="Gene3D" id="1.20.120.10">
    <property type="entry name" value="Cytochrome c/b562"/>
    <property type="match status" value="1"/>
</dbReference>
<dbReference type="PIRSF" id="PIRSF000027">
    <property type="entry name" value="Cytc_c_prime"/>
    <property type="match status" value="1"/>
</dbReference>
<dbReference type="GO" id="GO:0009055">
    <property type="term" value="F:electron transfer activity"/>
    <property type="evidence" value="ECO:0007669"/>
    <property type="project" value="InterPro"/>
</dbReference>
<dbReference type="RefSeq" id="WP_109328222.1">
    <property type="nucleotide sequence ID" value="NZ_CP029353.1"/>
</dbReference>
<evidence type="ECO:0000256" key="6">
    <source>
        <dbReference type="PIRSR" id="PIRSR000027-1"/>
    </source>
</evidence>
<evidence type="ECO:0000313" key="9">
    <source>
        <dbReference type="EMBL" id="AWK87267.1"/>
    </source>
</evidence>
<dbReference type="Proteomes" id="UP000245629">
    <property type="component" value="Chromosome 2"/>
</dbReference>
<evidence type="ECO:0000256" key="3">
    <source>
        <dbReference type="ARBA" id="ARBA00022723"/>
    </source>
</evidence>
<dbReference type="GO" id="GO:0042597">
    <property type="term" value="C:periplasmic space"/>
    <property type="evidence" value="ECO:0007669"/>
    <property type="project" value="InterPro"/>
</dbReference>
<name>A0A2S2CSK1_9PROT</name>
<dbReference type="GO" id="GO:0005506">
    <property type="term" value="F:iron ion binding"/>
    <property type="evidence" value="ECO:0007669"/>
    <property type="project" value="InterPro"/>
</dbReference>
<evidence type="ECO:0000256" key="7">
    <source>
        <dbReference type="PIRSR" id="PIRSR000027-2"/>
    </source>
</evidence>
<keyword evidence="5 6" id="KW-0408">Iron</keyword>
<evidence type="ECO:0000256" key="4">
    <source>
        <dbReference type="ARBA" id="ARBA00022982"/>
    </source>
</evidence>
<dbReference type="EMBL" id="CP029353">
    <property type="protein sequence ID" value="AWK87267.1"/>
    <property type="molecule type" value="Genomic_DNA"/>
</dbReference>
<evidence type="ECO:0000256" key="5">
    <source>
        <dbReference type="ARBA" id="ARBA00023004"/>
    </source>
</evidence>
<keyword evidence="8" id="KW-0732">Signal</keyword>
<keyword evidence="1" id="KW-0813">Transport</keyword>
<proteinExistence type="predicted"/>
<evidence type="ECO:0000313" key="10">
    <source>
        <dbReference type="Proteomes" id="UP000245629"/>
    </source>
</evidence>
<organism evidence="9 10">
    <name type="scientific">Azospirillum thermophilum</name>
    <dbReference type="NCBI Taxonomy" id="2202148"/>
    <lineage>
        <taxon>Bacteria</taxon>
        <taxon>Pseudomonadati</taxon>
        <taxon>Pseudomonadota</taxon>
        <taxon>Alphaproteobacteria</taxon>
        <taxon>Rhodospirillales</taxon>
        <taxon>Azospirillaceae</taxon>
        <taxon>Azospirillum</taxon>
    </lineage>
</organism>
<dbReference type="AlphaFoldDB" id="A0A2S2CSK1"/>
<dbReference type="OrthoDB" id="8115790at2"/>
<feature type="binding site" description="covalent" evidence="7">
    <location>
        <position position="153"/>
    </location>
    <ligand>
        <name>heme c</name>
        <dbReference type="ChEBI" id="CHEBI:61717"/>
    </ligand>
</feature>
<dbReference type="SUPFAM" id="SSF47175">
    <property type="entry name" value="Cytochromes"/>
    <property type="match status" value="1"/>
</dbReference>
<dbReference type="PROSITE" id="PS51009">
    <property type="entry name" value="CYTCII"/>
    <property type="match status" value="1"/>
</dbReference>
<protein>
    <submittedName>
        <fullName evidence="9">Cytochrome C signal peptide protein</fullName>
    </submittedName>
</protein>
<keyword evidence="4" id="KW-0249">Electron transport</keyword>
<reference evidence="10" key="1">
    <citation type="submission" date="2018-05" db="EMBL/GenBank/DDBJ databases">
        <title>Azospirillum thermophila sp. nov., a novel isolated from hot spring.</title>
        <authorList>
            <person name="Zhao Z."/>
        </authorList>
    </citation>
    <scope>NUCLEOTIDE SEQUENCE [LARGE SCALE GENOMIC DNA]</scope>
    <source>
        <strain evidence="10">CFH 70021</strain>
    </source>
</reference>
<dbReference type="Pfam" id="PF01322">
    <property type="entry name" value="Cytochrom_C_2"/>
    <property type="match status" value="1"/>
</dbReference>
<dbReference type="InterPro" id="IPR012127">
    <property type="entry name" value="Cyt_c_prime"/>
</dbReference>
<dbReference type="InterPro" id="IPR002321">
    <property type="entry name" value="Cyt_c_II"/>
</dbReference>